<dbReference type="Proteomes" id="UP000324222">
    <property type="component" value="Unassembled WGS sequence"/>
</dbReference>
<comment type="caution">
    <text evidence="1">The sequence shown here is derived from an EMBL/GenBank/DDBJ whole genome shotgun (WGS) entry which is preliminary data.</text>
</comment>
<keyword evidence="2" id="KW-1185">Reference proteome</keyword>
<proteinExistence type="predicted"/>
<evidence type="ECO:0000313" key="1">
    <source>
        <dbReference type="EMBL" id="MPC65356.1"/>
    </source>
</evidence>
<name>A0A5B7H600_PORTR</name>
<organism evidence="1 2">
    <name type="scientific">Portunus trituberculatus</name>
    <name type="common">Swimming crab</name>
    <name type="synonym">Neptunus trituberculatus</name>
    <dbReference type="NCBI Taxonomy" id="210409"/>
    <lineage>
        <taxon>Eukaryota</taxon>
        <taxon>Metazoa</taxon>
        <taxon>Ecdysozoa</taxon>
        <taxon>Arthropoda</taxon>
        <taxon>Crustacea</taxon>
        <taxon>Multicrustacea</taxon>
        <taxon>Malacostraca</taxon>
        <taxon>Eumalacostraca</taxon>
        <taxon>Eucarida</taxon>
        <taxon>Decapoda</taxon>
        <taxon>Pleocyemata</taxon>
        <taxon>Brachyura</taxon>
        <taxon>Eubrachyura</taxon>
        <taxon>Portunoidea</taxon>
        <taxon>Portunidae</taxon>
        <taxon>Portuninae</taxon>
        <taxon>Portunus</taxon>
    </lineage>
</organism>
<accession>A0A5B7H600</accession>
<protein>
    <submittedName>
        <fullName evidence="1">Uncharacterized protein</fullName>
    </submittedName>
</protein>
<reference evidence="1 2" key="1">
    <citation type="submission" date="2019-05" db="EMBL/GenBank/DDBJ databases">
        <title>Another draft genome of Portunus trituberculatus and its Hox gene families provides insights of decapod evolution.</title>
        <authorList>
            <person name="Jeong J.-H."/>
            <person name="Song I."/>
            <person name="Kim S."/>
            <person name="Choi T."/>
            <person name="Kim D."/>
            <person name="Ryu S."/>
            <person name="Kim W."/>
        </authorList>
    </citation>
    <scope>NUCLEOTIDE SEQUENCE [LARGE SCALE GENOMIC DNA]</scope>
    <source>
        <tissue evidence="1">Muscle</tissue>
    </source>
</reference>
<gene>
    <name evidence="1" type="ORF">E2C01_059490</name>
</gene>
<dbReference type="AlphaFoldDB" id="A0A5B7H600"/>
<evidence type="ECO:0000313" key="2">
    <source>
        <dbReference type="Proteomes" id="UP000324222"/>
    </source>
</evidence>
<sequence length="87" mass="9188">MSWVLSAPASYCIWASGHLRRDKGVAGRPAGLALPLSEPFHCFSTRLRRFSTTAVAAQHNARRASPCAAPLTRCPAAAADGSRGRAP</sequence>
<dbReference type="EMBL" id="VSRR010023258">
    <property type="protein sequence ID" value="MPC65356.1"/>
    <property type="molecule type" value="Genomic_DNA"/>
</dbReference>